<dbReference type="GO" id="GO:0035023">
    <property type="term" value="P:regulation of Rho protein signal transduction"/>
    <property type="evidence" value="ECO:0007669"/>
    <property type="project" value="TreeGrafter"/>
</dbReference>
<dbReference type="EMBL" id="JAFBMS010002678">
    <property type="protein sequence ID" value="KAG9328113.1"/>
    <property type="molecule type" value="Genomic_DNA"/>
</dbReference>
<dbReference type="GO" id="GO:1900029">
    <property type="term" value="P:positive regulation of ruffle assembly"/>
    <property type="evidence" value="ECO:0007669"/>
    <property type="project" value="TreeGrafter"/>
</dbReference>
<dbReference type="Gene3D" id="1.10.150.50">
    <property type="entry name" value="Transcription Factor, Ets-1"/>
    <property type="match status" value="1"/>
</dbReference>
<dbReference type="PANTHER" id="PTHR12287:SF22">
    <property type="entry name" value="EPIDERMAL GROWTH FACTOR RECEPTOR KINASE SUBSTRATE 8-LIKE PROTEIN 3"/>
    <property type="match status" value="1"/>
</dbReference>
<dbReference type="GO" id="GO:0031982">
    <property type="term" value="C:vesicle"/>
    <property type="evidence" value="ECO:0007669"/>
    <property type="project" value="TreeGrafter"/>
</dbReference>
<dbReference type="InterPro" id="IPR041418">
    <property type="entry name" value="SAM_3"/>
</dbReference>
<evidence type="ECO:0000313" key="3">
    <source>
        <dbReference type="EMBL" id="KAG9328113.1"/>
    </source>
</evidence>
<evidence type="ECO:0000256" key="1">
    <source>
        <dbReference type="SAM" id="MobiDB-lite"/>
    </source>
</evidence>
<dbReference type="SUPFAM" id="SSF47769">
    <property type="entry name" value="SAM/Pointed domain"/>
    <property type="match status" value="1"/>
</dbReference>
<dbReference type="GO" id="GO:0032587">
    <property type="term" value="C:ruffle membrane"/>
    <property type="evidence" value="ECO:0007669"/>
    <property type="project" value="TreeGrafter"/>
</dbReference>
<organism evidence="4 5">
    <name type="scientific">Albula glossodonta</name>
    <name type="common">roundjaw bonefish</name>
    <dbReference type="NCBI Taxonomy" id="121402"/>
    <lineage>
        <taxon>Eukaryota</taxon>
        <taxon>Metazoa</taxon>
        <taxon>Chordata</taxon>
        <taxon>Craniata</taxon>
        <taxon>Vertebrata</taxon>
        <taxon>Euteleostomi</taxon>
        <taxon>Actinopterygii</taxon>
        <taxon>Neopterygii</taxon>
        <taxon>Teleostei</taxon>
        <taxon>Albuliformes</taxon>
        <taxon>Albulidae</taxon>
        <taxon>Albula</taxon>
    </lineage>
</organism>
<feature type="compositionally biased region" description="Pro residues" evidence="1">
    <location>
        <begin position="23"/>
        <end position="34"/>
    </location>
</feature>
<dbReference type="PANTHER" id="PTHR12287">
    <property type="entry name" value="EPIDERMAL GROWTH FACTOR RECEPTOR KINASE SUBSTRATE EPS8-RELATED PROTEIN"/>
    <property type="match status" value="1"/>
</dbReference>
<feature type="region of interest" description="Disordered" evidence="1">
    <location>
        <begin position="1"/>
        <end position="70"/>
    </location>
</feature>
<sequence>LRSKWPGGDSLPAYVPLFSDGWRPPPPAVAPPENGPVSRSNSQRFPPESHPPIPPEQNSGPWSPPPARPSAAPPIMRVMYDFMARNHQELSVMKGEEVQQDLRGPPMLNKMSRPDEVKAWLEHKGFSKMTIRTLGVLNGGLILGMTRDELRTVCPEEGARVFFQLQAVKSALALASESDHAQYNGR</sequence>
<keyword evidence="5" id="KW-1185">Reference proteome</keyword>
<evidence type="ECO:0000313" key="4">
    <source>
        <dbReference type="EMBL" id="KAG9331972.1"/>
    </source>
</evidence>
<dbReference type="InterPro" id="IPR013761">
    <property type="entry name" value="SAM/pointed_sf"/>
</dbReference>
<dbReference type="InterPro" id="IPR039801">
    <property type="entry name" value="EPS8-like"/>
</dbReference>
<dbReference type="Pfam" id="PF18016">
    <property type="entry name" value="SAM_3"/>
    <property type="match status" value="1"/>
</dbReference>
<dbReference type="InterPro" id="IPR036028">
    <property type="entry name" value="SH3-like_dom_sf"/>
</dbReference>
<accession>A0A8T2N2R5</accession>
<dbReference type="Proteomes" id="UP000824540">
    <property type="component" value="Unassembled WGS sequence"/>
</dbReference>
<comment type="caution">
    <text evidence="4">The sequence shown here is derived from an EMBL/GenBank/DDBJ whole genome shotgun (WGS) entry which is preliminary data.</text>
</comment>
<dbReference type="CDD" id="cd09540">
    <property type="entry name" value="SAM_EPS8-like"/>
    <property type="match status" value="1"/>
</dbReference>
<proteinExistence type="predicted"/>
<name>A0A8T2N2R5_9TELE</name>
<dbReference type="GO" id="GO:0007266">
    <property type="term" value="P:Rho protein signal transduction"/>
    <property type="evidence" value="ECO:0007669"/>
    <property type="project" value="TreeGrafter"/>
</dbReference>
<dbReference type="EMBL" id="JAFBMS010000267">
    <property type="protein sequence ID" value="KAG9331972.1"/>
    <property type="molecule type" value="Genomic_DNA"/>
</dbReference>
<evidence type="ECO:0000259" key="2">
    <source>
        <dbReference type="Pfam" id="PF18016"/>
    </source>
</evidence>
<reference evidence="4" key="1">
    <citation type="thesis" date="2021" institute="BYU ScholarsArchive" country="Provo, UT, USA">
        <title>Applications of and Algorithms for Genome Assembly and Genomic Analyses with an Emphasis on Marine Teleosts.</title>
        <authorList>
            <person name="Pickett B.D."/>
        </authorList>
    </citation>
    <scope>NUCLEOTIDE SEQUENCE</scope>
    <source>
        <strain evidence="4">HI-2016</strain>
    </source>
</reference>
<gene>
    <name evidence="4" type="ORF">JZ751_016307</name>
    <name evidence="3" type="ORF">JZ751_016328</name>
</gene>
<feature type="domain" description="SAM" evidence="2">
    <location>
        <begin position="105"/>
        <end position="166"/>
    </location>
</feature>
<dbReference type="SUPFAM" id="SSF50044">
    <property type="entry name" value="SH3-domain"/>
    <property type="match status" value="1"/>
</dbReference>
<dbReference type="AlphaFoldDB" id="A0A8T2N2R5"/>
<evidence type="ECO:0000313" key="5">
    <source>
        <dbReference type="Proteomes" id="UP000824540"/>
    </source>
</evidence>
<feature type="non-terminal residue" evidence="4">
    <location>
        <position position="1"/>
    </location>
</feature>
<protein>
    <recommendedName>
        <fullName evidence="2">SAM domain-containing protein</fullName>
    </recommendedName>
</protein>
<dbReference type="OrthoDB" id="8957888at2759"/>
<dbReference type="GO" id="GO:0003779">
    <property type="term" value="F:actin binding"/>
    <property type="evidence" value="ECO:0007669"/>
    <property type="project" value="TreeGrafter"/>
</dbReference>